<dbReference type="Pfam" id="PF07201">
    <property type="entry name" value="HrpJ"/>
    <property type="match status" value="1"/>
</dbReference>
<reference evidence="3 4" key="1">
    <citation type="submission" date="2019-01" db="EMBL/GenBank/DDBJ databases">
        <title>Complete genome of a denitifying bacterium Halomons sp. BC-M4-5.</title>
        <authorList>
            <person name="Wang L."/>
            <person name="Shao Z."/>
        </authorList>
    </citation>
    <scope>NUCLEOTIDE SEQUENCE [LARGE SCALE GENOMIC DNA]</scope>
    <source>
        <strain evidence="3 4">BC-M4-5</strain>
    </source>
</reference>
<dbReference type="Gene3D" id="1.10.150.630">
    <property type="match status" value="1"/>
</dbReference>
<feature type="domain" description="Hypersensitivity response secretion-like HrpJ" evidence="2">
    <location>
        <begin position="59"/>
        <end position="217"/>
    </location>
</feature>
<evidence type="ECO:0000313" key="3">
    <source>
        <dbReference type="EMBL" id="QHC49831.1"/>
    </source>
</evidence>
<evidence type="ECO:0000256" key="1">
    <source>
        <dbReference type="SAM" id="MobiDB-lite"/>
    </source>
</evidence>
<dbReference type="GO" id="GO:0009986">
    <property type="term" value="C:cell surface"/>
    <property type="evidence" value="ECO:0007669"/>
    <property type="project" value="InterPro"/>
</dbReference>
<dbReference type="InterPro" id="IPR010812">
    <property type="entry name" value="HrpJ-like"/>
</dbReference>
<gene>
    <name evidence="3" type="ORF">EKK97_09755</name>
</gene>
<keyword evidence="4" id="KW-1185">Reference proteome</keyword>
<dbReference type="SUPFAM" id="SSF140591">
    <property type="entry name" value="Type III secretion system domain"/>
    <property type="match status" value="1"/>
</dbReference>
<dbReference type="KEGG" id="htx:EKK97_09755"/>
<dbReference type="NCBIfam" id="TIGR02568">
    <property type="entry name" value="LcrE"/>
    <property type="match status" value="1"/>
</dbReference>
<protein>
    <submittedName>
        <fullName evidence="3">YopN family type III secretion system gatekeeper subunit</fullName>
    </submittedName>
</protein>
<feature type="compositionally biased region" description="Basic and acidic residues" evidence="1">
    <location>
        <begin position="1"/>
        <end position="10"/>
    </location>
</feature>
<dbReference type="AlphaFoldDB" id="A0A6I6SKL1"/>
<proteinExistence type="predicted"/>
<evidence type="ECO:0000313" key="4">
    <source>
        <dbReference type="Proteomes" id="UP000464013"/>
    </source>
</evidence>
<evidence type="ECO:0000259" key="2">
    <source>
        <dbReference type="Pfam" id="PF07201"/>
    </source>
</evidence>
<sequence length="381" mass="42455">MNHHLSDRQPMHVTPKIEVTKPDAFRTPAPSQAGPASATKAPSPADDLADAAEEIATKFSESVERRSKSLEERSVRPRTLLRVEKLQALYTLLNGDDDRLDREVRRLLAMGQQQVSLGQLLELADGDPAKAEVLAQHALQRARGQGSDGVTSHLQQAMQELHDEHGAEVQAGINTAEALALFSRDPQQLQHMRRLYYRSIVGQASLATLFDGLLSQFDEQRFGQGIHTLMRAISDDLSSAFPSLPAGQLRALLRDLTASQQLINILNGSRELLERLAARRLAPRMSAPRLTRRLLDFTQATIYPREIKTLGEDAVGDDALDQSWFLNAIYPLMQQLPLPIWKDGKSRQSTLNLLLRVMTEFAQYERQQMTTPAGTATERTS</sequence>
<dbReference type="GO" id="GO:0019867">
    <property type="term" value="C:outer membrane"/>
    <property type="evidence" value="ECO:0007669"/>
    <property type="project" value="InterPro"/>
</dbReference>
<feature type="region of interest" description="Disordered" evidence="1">
    <location>
        <begin position="1"/>
        <end position="47"/>
    </location>
</feature>
<dbReference type="InterPro" id="IPR013401">
    <property type="entry name" value="T3SS_LcrE"/>
</dbReference>
<dbReference type="EMBL" id="CP035042">
    <property type="protein sequence ID" value="QHC49831.1"/>
    <property type="molecule type" value="Genomic_DNA"/>
</dbReference>
<organism evidence="3 4">
    <name type="scientific">Billgrantia tianxiuensis</name>
    <dbReference type="NCBI Taxonomy" id="2497861"/>
    <lineage>
        <taxon>Bacteria</taxon>
        <taxon>Pseudomonadati</taxon>
        <taxon>Pseudomonadota</taxon>
        <taxon>Gammaproteobacteria</taxon>
        <taxon>Oceanospirillales</taxon>
        <taxon>Halomonadaceae</taxon>
        <taxon>Billgrantia</taxon>
    </lineage>
</organism>
<name>A0A6I6SKL1_9GAMM</name>
<dbReference type="GO" id="GO:0030254">
    <property type="term" value="P:protein secretion by the type III secretion system"/>
    <property type="evidence" value="ECO:0007669"/>
    <property type="project" value="InterPro"/>
</dbReference>
<dbReference type="GO" id="GO:0050709">
    <property type="term" value="P:negative regulation of protein secretion"/>
    <property type="evidence" value="ECO:0007669"/>
    <property type="project" value="InterPro"/>
</dbReference>
<accession>A0A6I6SKL1</accession>
<dbReference type="Proteomes" id="UP000464013">
    <property type="component" value="Chromosome"/>
</dbReference>